<sequence length="361" mass="39525">FATGDRIMFLKNERGLGVKNGTLGKVERVSPDSMAVRLDDGRQVAFDLKDYAHVDHGYAATIHKSQGVTVDQGHVLATPGMDRHAAYVALSRHREGVQLHYGRDDFADDRRLVRTLSRERAKDMASDYPMYRDRDAEAQSFADRRGLSGEIRLPDAPERKGVELLGPRAGTMRQMGGDPRPREIGEGRGAGDAKAAAERQPRRGMFDGLKLSAEPAKAAEPAQGAKEKAAPKRGMFDGLKLSSRTPTPAKEAPARAEQGLTHDFRRAVERASRSAEAVLQARASGAPVLEHQKVALERTTQALDQIRPGASRDLASAMQRDPALLREAAAGRSGPMIEAMAQEARVRADPNLRADRFVERW</sequence>
<protein>
    <recommendedName>
        <fullName evidence="4">Ti-type conjugative transfer relaxase TraA</fullName>
    </recommendedName>
</protein>
<dbReference type="SUPFAM" id="SSF52540">
    <property type="entry name" value="P-loop containing nucleoside triphosphate hydrolases"/>
    <property type="match status" value="1"/>
</dbReference>
<comment type="caution">
    <text evidence="2">The sequence shown here is derived from an EMBL/GenBank/DDBJ whole genome shotgun (WGS) entry which is preliminary data.</text>
</comment>
<dbReference type="InterPro" id="IPR027417">
    <property type="entry name" value="P-loop_NTPase"/>
</dbReference>
<keyword evidence="3" id="KW-1185">Reference proteome</keyword>
<dbReference type="Gene3D" id="3.40.50.300">
    <property type="entry name" value="P-loop containing nucleotide triphosphate hydrolases"/>
    <property type="match status" value="1"/>
</dbReference>
<organism evidence="2 3">
    <name type="scientific">Sphingobium quisquiliarum P25</name>
    <dbReference type="NCBI Taxonomy" id="1329909"/>
    <lineage>
        <taxon>Bacteria</taxon>
        <taxon>Pseudomonadati</taxon>
        <taxon>Pseudomonadota</taxon>
        <taxon>Alphaproteobacteria</taxon>
        <taxon>Sphingomonadales</taxon>
        <taxon>Sphingomonadaceae</taxon>
        <taxon>Sphingobium</taxon>
    </lineage>
</organism>
<dbReference type="Proteomes" id="UP000015525">
    <property type="component" value="Unassembled WGS sequence"/>
</dbReference>
<feature type="compositionally biased region" description="Basic and acidic residues" evidence="1">
    <location>
        <begin position="179"/>
        <end position="205"/>
    </location>
</feature>
<evidence type="ECO:0000313" key="3">
    <source>
        <dbReference type="Proteomes" id="UP000015525"/>
    </source>
</evidence>
<evidence type="ECO:0008006" key="4">
    <source>
        <dbReference type="Google" id="ProtNLM"/>
    </source>
</evidence>
<evidence type="ECO:0000313" key="2">
    <source>
        <dbReference type="EMBL" id="EQA97499.1"/>
    </source>
</evidence>
<name>T0HDM4_9SPHN</name>
<gene>
    <name evidence="2" type="ORF">L288_20915</name>
</gene>
<evidence type="ECO:0000256" key="1">
    <source>
        <dbReference type="SAM" id="MobiDB-lite"/>
    </source>
</evidence>
<reference evidence="2 3" key="1">
    <citation type="journal article" date="2013" name="Genome Announc.">
        <title>Draft Genome Sequence of Sphingobium quisquiliarum Strain P25T, a Novel Hexachlorocyclohexane (HCH)-Degrading Bacterium Isolated from an HCH Dumpsite.</title>
        <authorList>
            <person name="Kumar Singh A."/>
            <person name="Sangwan N."/>
            <person name="Sharma A."/>
            <person name="Gupta V."/>
            <person name="Khurana J.P."/>
            <person name="Lal R."/>
        </authorList>
    </citation>
    <scope>NUCLEOTIDE SEQUENCE [LARGE SCALE GENOMIC DNA]</scope>
    <source>
        <strain evidence="2 3">P25</strain>
    </source>
</reference>
<feature type="compositionally biased region" description="Basic and acidic residues" evidence="1">
    <location>
        <begin position="139"/>
        <end position="162"/>
    </location>
</feature>
<dbReference type="CDD" id="cd18809">
    <property type="entry name" value="SF1_C_RecD"/>
    <property type="match status" value="1"/>
</dbReference>
<dbReference type="AlphaFoldDB" id="T0HDM4"/>
<dbReference type="Gene3D" id="2.30.30.940">
    <property type="match status" value="1"/>
</dbReference>
<feature type="non-terminal residue" evidence="2">
    <location>
        <position position="361"/>
    </location>
</feature>
<feature type="non-terminal residue" evidence="2">
    <location>
        <position position="1"/>
    </location>
</feature>
<accession>T0HDM4</accession>
<proteinExistence type="predicted"/>
<dbReference type="EMBL" id="ATHO01000177">
    <property type="protein sequence ID" value="EQA97499.1"/>
    <property type="molecule type" value="Genomic_DNA"/>
</dbReference>
<feature type="region of interest" description="Disordered" evidence="1">
    <location>
        <begin position="139"/>
        <end position="257"/>
    </location>
</feature>